<evidence type="ECO:0000256" key="2">
    <source>
        <dbReference type="ARBA" id="ARBA00022729"/>
    </source>
</evidence>
<dbReference type="Gene3D" id="3.40.30.10">
    <property type="entry name" value="Glutaredoxin"/>
    <property type="match status" value="1"/>
</dbReference>
<name>A0A7K2INZ9_9ACTN</name>
<proteinExistence type="inferred from homology"/>
<dbReference type="RefSeq" id="WP_161112325.1">
    <property type="nucleotide sequence ID" value="NZ_WWHY01000001.1"/>
</dbReference>
<dbReference type="EMBL" id="WWHY01000001">
    <property type="protein sequence ID" value="MYR31690.1"/>
    <property type="molecule type" value="Genomic_DNA"/>
</dbReference>
<dbReference type="InterPro" id="IPR013766">
    <property type="entry name" value="Thioredoxin_domain"/>
</dbReference>
<feature type="compositionally biased region" description="Basic and acidic residues" evidence="6">
    <location>
        <begin position="52"/>
        <end position="62"/>
    </location>
</feature>
<dbReference type="Proteomes" id="UP000467124">
    <property type="component" value="Unassembled WGS sequence"/>
</dbReference>
<evidence type="ECO:0000259" key="7">
    <source>
        <dbReference type="PROSITE" id="PS51352"/>
    </source>
</evidence>
<dbReference type="PANTHER" id="PTHR13887:SF14">
    <property type="entry name" value="DISULFIDE BOND FORMATION PROTEIN D"/>
    <property type="match status" value="1"/>
</dbReference>
<dbReference type="InterPro" id="IPR012336">
    <property type="entry name" value="Thioredoxin-like_fold"/>
</dbReference>
<sequence length="247" mass="26577">MSSRTKSRSNMPLIVAGAVLLALVLAVTIGIALEDGDSEGDASDVQVSGGSGEDHVGEEQRAWGETLARREPEDPGAMGAADAPVVMVAYSDFACPFCATWARETQPELVERYVDSGDLRIEWREFPYLGDLSRELSLGALAAAEQDAFWEYQETVFAHQEELKSSSDPDALLRELVEESGLDPERFEEALDDESLPARVDADFLEGQRIGVSGTPAFIINGDPVMGAQPLPVFVESIESALNAAEG</sequence>
<keyword evidence="2" id="KW-0732">Signal</keyword>
<dbReference type="InterPro" id="IPR036249">
    <property type="entry name" value="Thioredoxin-like_sf"/>
</dbReference>
<dbReference type="GO" id="GO:0016491">
    <property type="term" value="F:oxidoreductase activity"/>
    <property type="evidence" value="ECO:0007669"/>
    <property type="project" value="UniProtKB-KW"/>
</dbReference>
<evidence type="ECO:0000256" key="3">
    <source>
        <dbReference type="ARBA" id="ARBA00023002"/>
    </source>
</evidence>
<dbReference type="PROSITE" id="PS51352">
    <property type="entry name" value="THIOREDOXIN_2"/>
    <property type="match status" value="1"/>
</dbReference>
<reference evidence="8 9" key="1">
    <citation type="journal article" date="2019" name="Nat. Commun.">
        <title>The antimicrobial potential of Streptomyces from insect microbiomes.</title>
        <authorList>
            <person name="Chevrette M.G."/>
            <person name="Carlson C.M."/>
            <person name="Ortega H.E."/>
            <person name="Thomas C."/>
            <person name="Ananiev G.E."/>
            <person name="Barns K.J."/>
            <person name="Book A.J."/>
            <person name="Cagnazzo J."/>
            <person name="Carlos C."/>
            <person name="Flanigan W."/>
            <person name="Grubbs K.J."/>
            <person name="Horn H.A."/>
            <person name="Hoffmann F.M."/>
            <person name="Klassen J.L."/>
            <person name="Knack J.J."/>
            <person name="Lewin G.R."/>
            <person name="McDonald B.R."/>
            <person name="Muller L."/>
            <person name="Melo W.G.P."/>
            <person name="Pinto-Tomas A.A."/>
            <person name="Schmitz A."/>
            <person name="Wendt-Pienkowski E."/>
            <person name="Wildman S."/>
            <person name="Zhao M."/>
            <person name="Zhang F."/>
            <person name="Bugni T.S."/>
            <person name="Andes D.R."/>
            <person name="Pupo M.T."/>
            <person name="Currie C.R."/>
        </authorList>
    </citation>
    <scope>NUCLEOTIDE SEQUENCE [LARGE SCALE GENOMIC DNA]</scope>
    <source>
        <strain evidence="8 9">SID5840</strain>
    </source>
</reference>
<protein>
    <submittedName>
        <fullName evidence="8">Thioredoxin domain-containing protein</fullName>
    </submittedName>
</protein>
<evidence type="ECO:0000313" key="8">
    <source>
        <dbReference type="EMBL" id="MYR31690.1"/>
    </source>
</evidence>
<dbReference type="PANTHER" id="PTHR13887">
    <property type="entry name" value="GLUTATHIONE S-TRANSFERASE KAPPA"/>
    <property type="match status" value="1"/>
</dbReference>
<accession>A0A7K2INZ9</accession>
<feature type="domain" description="Thioredoxin" evidence="7">
    <location>
        <begin position="18"/>
        <end position="243"/>
    </location>
</feature>
<evidence type="ECO:0000256" key="1">
    <source>
        <dbReference type="ARBA" id="ARBA00005791"/>
    </source>
</evidence>
<dbReference type="AlphaFoldDB" id="A0A7K2INZ9"/>
<feature type="region of interest" description="Disordered" evidence="6">
    <location>
        <begin position="37"/>
        <end position="62"/>
    </location>
</feature>
<evidence type="ECO:0000256" key="6">
    <source>
        <dbReference type="SAM" id="MobiDB-lite"/>
    </source>
</evidence>
<keyword evidence="5" id="KW-0676">Redox-active center</keyword>
<dbReference type="SUPFAM" id="SSF52833">
    <property type="entry name" value="Thioredoxin-like"/>
    <property type="match status" value="1"/>
</dbReference>
<keyword evidence="3" id="KW-0560">Oxidoreductase</keyword>
<evidence type="ECO:0000313" key="9">
    <source>
        <dbReference type="Proteomes" id="UP000467124"/>
    </source>
</evidence>
<evidence type="ECO:0000256" key="5">
    <source>
        <dbReference type="ARBA" id="ARBA00023284"/>
    </source>
</evidence>
<comment type="similarity">
    <text evidence="1">Belongs to the thioredoxin family. DsbA subfamily.</text>
</comment>
<comment type="caution">
    <text evidence="8">The sequence shown here is derived from an EMBL/GenBank/DDBJ whole genome shotgun (WGS) entry which is preliminary data.</text>
</comment>
<dbReference type="Pfam" id="PF13462">
    <property type="entry name" value="Thioredoxin_4"/>
    <property type="match status" value="1"/>
</dbReference>
<keyword evidence="4" id="KW-1015">Disulfide bond</keyword>
<organism evidence="8 9">
    <name type="scientific">Nocardiopsis alba</name>
    <dbReference type="NCBI Taxonomy" id="53437"/>
    <lineage>
        <taxon>Bacteria</taxon>
        <taxon>Bacillati</taxon>
        <taxon>Actinomycetota</taxon>
        <taxon>Actinomycetes</taxon>
        <taxon>Streptosporangiales</taxon>
        <taxon>Nocardiopsidaceae</taxon>
        <taxon>Nocardiopsis</taxon>
    </lineage>
</organism>
<evidence type="ECO:0000256" key="4">
    <source>
        <dbReference type="ARBA" id="ARBA00023157"/>
    </source>
</evidence>
<gene>
    <name evidence="8" type="ORF">GTW20_05250</name>
</gene>